<name>A0ABN7UXH1_GIGMA</name>
<feature type="compositionally biased region" description="Basic and acidic residues" evidence="1">
    <location>
        <begin position="124"/>
        <end position="134"/>
    </location>
</feature>
<evidence type="ECO:0000313" key="2">
    <source>
        <dbReference type="EMBL" id="CAG8692477.1"/>
    </source>
</evidence>
<comment type="caution">
    <text evidence="2">The sequence shown here is derived from an EMBL/GenBank/DDBJ whole genome shotgun (WGS) entry which is preliminary data.</text>
</comment>
<feature type="region of interest" description="Disordered" evidence="1">
    <location>
        <begin position="115"/>
        <end position="136"/>
    </location>
</feature>
<dbReference type="EMBL" id="CAJVQB010006845">
    <property type="protein sequence ID" value="CAG8692477.1"/>
    <property type="molecule type" value="Genomic_DNA"/>
</dbReference>
<protein>
    <submittedName>
        <fullName evidence="2">36356_t:CDS:1</fullName>
    </submittedName>
</protein>
<keyword evidence="3" id="KW-1185">Reference proteome</keyword>
<evidence type="ECO:0000313" key="3">
    <source>
        <dbReference type="Proteomes" id="UP000789901"/>
    </source>
</evidence>
<proteinExistence type="predicted"/>
<gene>
    <name evidence="2" type="ORF">GMARGA_LOCUS11605</name>
</gene>
<reference evidence="2 3" key="1">
    <citation type="submission" date="2021-06" db="EMBL/GenBank/DDBJ databases">
        <authorList>
            <person name="Kallberg Y."/>
            <person name="Tangrot J."/>
            <person name="Rosling A."/>
        </authorList>
    </citation>
    <scope>NUCLEOTIDE SEQUENCE [LARGE SCALE GENOMIC DNA]</scope>
    <source>
        <strain evidence="2 3">120-4 pot B 10/14</strain>
    </source>
</reference>
<evidence type="ECO:0000256" key="1">
    <source>
        <dbReference type="SAM" id="MobiDB-lite"/>
    </source>
</evidence>
<feature type="compositionally biased region" description="Polar residues" evidence="1">
    <location>
        <begin position="349"/>
        <end position="360"/>
    </location>
</feature>
<sequence length="592" mass="66852">MKKNQNTETVLKLKDGESTGWIKVVKKPRLRWNNLVIESQSSNRVAVDPQTNAANNFIAVDPQQKLAKQKSRVTLKQTSLSQFFQLENKLDNRKRSTTKEVNTSHQNQTIKLPAEMKSSRKRKDAQGETVERHMKQGQNRQITLAMCFENSMKFYAQLKATKEKSNASKNCEKRNSRVKKAMPIKKNHVIDGNEKIQRKLVDFFHLKNKHTELSQNTIVASKFQNPPNSTSVNGSTTINVNHLELDLSQECSNNPLDDLNGANTKKCPTSSKKRLIGSGISYWQNRDDQQMPLGNSYHLSNFSMLTDDSFITTSSRLSAEITSDRHPRKSSKNIHCGSSAHDKEFEKGSSVQTSNSSLQNNMNPLLEVNDGKHSLSMQNNPSLVATSKSVSRRMALPDKNHDNAYLGSSVDNDNYFELSFQEHKENVFIIDDDDDDLWFNADHDAASTNRGICTKTVHESQSNFNKTDDLDSNIPTRSIKLTEQNETLDIRSKQETLFCSTSPVSAPSSFFSQSQIIDEMDHQIMPREIPRSRTPDFLAIQERLIKSGISPAPSPPSLLSQGALEQISLSTLEQMPSLNMCTLQFDDFDDLF</sequence>
<organism evidence="2 3">
    <name type="scientific">Gigaspora margarita</name>
    <dbReference type="NCBI Taxonomy" id="4874"/>
    <lineage>
        <taxon>Eukaryota</taxon>
        <taxon>Fungi</taxon>
        <taxon>Fungi incertae sedis</taxon>
        <taxon>Mucoromycota</taxon>
        <taxon>Glomeromycotina</taxon>
        <taxon>Glomeromycetes</taxon>
        <taxon>Diversisporales</taxon>
        <taxon>Gigasporaceae</taxon>
        <taxon>Gigaspora</taxon>
    </lineage>
</organism>
<dbReference type="Proteomes" id="UP000789901">
    <property type="component" value="Unassembled WGS sequence"/>
</dbReference>
<feature type="region of interest" description="Disordered" evidence="1">
    <location>
        <begin position="321"/>
        <end position="360"/>
    </location>
</feature>
<accession>A0ABN7UXH1</accession>